<evidence type="ECO:0000313" key="2">
    <source>
        <dbReference type="EMBL" id="SBS94134.1"/>
    </source>
</evidence>
<proteinExistence type="predicted"/>
<evidence type="ECO:0000313" key="3">
    <source>
        <dbReference type="Proteomes" id="UP000078546"/>
    </source>
</evidence>
<feature type="region of interest" description="Disordered" evidence="1">
    <location>
        <begin position="101"/>
        <end position="122"/>
    </location>
</feature>
<sequence>MKKERKGKEENIHDKKGENWLHGNSCVLMDRAHGTTRESSDCIDNSHYGFLQRVAKNSLGEGTHLHSPQFKFYTGYLRAVEVDAHGDGNILRNSFTAANPSPLYPPEMGSSPKGGERVGEGEQSVAPQSYCISPVRTLHYHNIKSWISTEMLLTGNVICKYNRDCCEIIIYFVIDQREVCILLENSIHKDLIYGKEPATGGMGGKIGDEKNGEEKNGEEKNGEEKNGEEKNGERKNGEGKNGEGKNGNVKNGEG</sequence>
<gene>
    <name evidence="2" type="ORF">POVCU1_027640</name>
</gene>
<evidence type="ECO:0000256" key="1">
    <source>
        <dbReference type="SAM" id="MobiDB-lite"/>
    </source>
</evidence>
<feature type="compositionally biased region" description="Basic and acidic residues" evidence="1">
    <location>
        <begin position="206"/>
        <end position="243"/>
    </location>
</feature>
<dbReference type="AlphaFoldDB" id="A0A1A8WMJ2"/>
<feature type="region of interest" description="Disordered" evidence="1">
    <location>
        <begin position="198"/>
        <end position="254"/>
    </location>
</feature>
<accession>A0A1A8WMJ2</accession>
<protein>
    <submittedName>
        <fullName evidence="2">AP-3 complex subunit beta, putative</fullName>
    </submittedName>
</protein>
<reference evidence="3" key="1">
    <citation type="submission" date="2016-05" db="EMBL/GenBank/DDBJ databases">
        <authorList>
            <person name="Naeem Raeece"/>
        </authorList>
    </citation>
    <scope>NUCLEOTIDE SEQUENCE [LARGE SCALE GENOMIC DNA]</scope>
</reference>
<name>A0A1A8WMJ2_PLAOA</name>
<dbReference type="EMBL" id="FLQV01000506">
    <property type="protein sequence ID" value="SBS94134.1"/>
    <property type="molecule type" value="Genomic_DNA"/>
</dbReference>
<dbReference type="Proteomes" id="UP000078546">
    <property type="component" value="Unassembled WGS sequence"/>
</dbReference>
<organism evidence="2 3">
    <name type="scientific">Plasmodium ovale curtisi</name>
    <dbReference type="NCBI Taxonomy" id="864141"/>
    <lineage>
        <taxon>Eukaryota</taxon>
        <taxon>Sar</taxon>
        <taxon>Alveolata</taxon>
        <taxon>Apicomplexa</taxon>
        <taxon>Aconoidasida</taxon>
        <taxon>Haemosporida</taxon>
        <taxon>Plasmodiidae</taxon>
        <taxon>Plasmodium</taxon>
        <taxon>Plasmodium (Plasmodium)</taxon>
    </lineage>
</organism>